<dbReference type="InterPro" id="IPR006182">
    <property type="entry name" value="FliF_N_dom"/>
</dbReference>
<evidence type="ECO:0000256" key="10">
    <source>
        <dbReference type="SAM" id="MobiDB-lite"/>
    </source>
</evidence>
<evidence type="ECO:0000313" key="15">
    <source>
        <dbReference type="Proteomes" id="UP000001225"/>
    </source>
</evidence>
<reference evidence="14 15" key="1">
    <citation type="journal article" date="2008" name="BMC Genomics">
        <title>The missing link: Bordetella petrii is endowed with both the metabolic versatility of environmental bacteria and virulence traits of pathogenic Bordetellae.</title>
        <authorList>
            <person name="Gross R."/>
            <person name="Guzman C.A."/>
            <person name="Sebaihia M."/>
            <person name="Martins Dos Santos V.A."/>
            <person name="Pieper D.H."/>
            <person name="Koebnik R."/>
            <person name="Lechner M."/>
            <person name="Bartels D."/>
            <person name="Buhrmester J."/>
            <person name="Choudhuri J.V."/>
            <person name="Ebensen T."/>
            <person name="Gaigalat L."/>
            <person name="Herrmann S."/>
            <person name="Khachane A.N."/>
            <person name="Larisch C."/>
            <person name="Link S."/>
            <person name="Linke B."/>
            <person name="Meyer F."/>
            <person name="Mormann S."/>
            <person name="Nakunst D."/>
            <person name="Rueckert C."/>
            <person name="Schneiker-Bekel S."/>
            <person name="Schulze K."/>
            <person name="Vorhoelter F.J."/>
            <person name="Yevsa T."/>
            <person name="Engle J.T."/>
            <person name="Goldman W.E."/>
            <person name="Puehler A."/>
            <person name="Goebel U.B."/>
            <person name="Goesmann A."/>
            <person name="Bloecker H."/>
            <person name="Kaiser O."/>
            <person name="Martinez-Arias R."/>
        </authorList>
    </citation>
    <scope>NUCLEOTIDE SEQUENCE [LARGE SCALE GENOMIC DNA]</scope>
    <source>
        <strain evidence="15">ATCC BAA-461 / DSM 12804 / CCUG 43448 / CIP 107267 / Se-1111R</strain>
    </source>
</reference>
<dbReference type="PANTHER" id="PTHR30046">
    <property type="entry name" value="FLAGELLAR M-RING PROTEIN"/>
    <property type="match status" value="1"/>
</dbReference>
<keyword evidence="6 11" id="KW-1133">Transmembrane helix</keyword>
<feature type="compositionally biased region" description="Low complexity" evidence="10">
    <location>
        <begin position="336"/>
        <end position="364"/>
    </location>
</feature>
<evidence type="ECO:0000256" key="2">
    <source>
        <dbReference type="ARBA" id="ARBA00004651"/>
    </source>
</evidence>
<feature type="domain" description="Flagellar M-ring N-terminal" evidence="12">
    <location>
        <begin position="48"/>
        <end position="222"/>
    </location>
</feature>
<feature type="region of interest" description="Disordered" evidence="10">
    <location>
        <begin position="277"/>
        <end position="372"/>
    </location>
</feature>
<name>A9IKU5_BORPD</name>
<dbReference type="EMBL" id="AM902716">
    <property type="protein sequence ID" value="CAP42488.1"/>
    <property type="molecule type" value="Genomic_DNA"/>
</dbReference>
<keyword evidence="8 9" id="KW-0975">Bacterial flagellum</keyword>
<dbReference type="InterPro" id="IPR043427">
    <property type="entry name" value="YscJ/FliF"/>
</dbReference>
<dbReference type="Proteomes" id="UP000001225">
    <property type="component" value="Chromosome"/>
</dbReference>
<evidence type="ECO:0000256" key="1">
    <source>
        <dbReference type="ARBA" id="ARBA00004117"/>
    </source>
</evidence>
<comment type="similarity">
    <text evidence="3 9">Belongs to the FliF family.</text>
</comment>
<evidence type="ECO:0000259" key="12">
    <source>
        <dbReference type="Pfam" id="PF01514"/>
    </source>
</evidence>
<keyword evidence="14" id="KW-0969">Cilium</keyword>
<evidence type="ECO:0000259" key="13">
    <source>
        <dbReference type="Pfam" id="PF08345"/>
    </source>
</evidence>
<dbReference type="GO" id="GO:0071973">
    <property type="term" value="P:bacterial-type flagellum-dependent cell motility"/>
    <property type="evidence" value="ECO:0007669"/>
    <property type="project" value="InterPro"/>
</dbReference>
<dbReference type="STRING" id="94624.Bpet2147"/>
<proteinExistence type="inferred from homology"/>
<feature type="domain" description="Flagellar M-ring C-terminal" evidence="13">
    <location>
        <begin position="254"/>
        <end position="449"/>
    </location>
</feature>
<dbReference type="Pfam" id="PF01514">
    <property type="entry name" value="YscJ_FliF"/>
    <property type="match status" value="1"/>
</dbReference>
<gene>
    <name evidence="14" type="primary">fliF</name>
    <name evidence="14" type="ordered locus">Bpet2147</name>
</gene>
<evidence type="ECO:0000256" key="3">
    <source>
        <dbReference type="ARBA" id="ARBA00007971"/>
    </source>
</evidence>
<sequence length="559" mass="60714">MNQQATLGTSLLARFPVLEKVRALPKPVLLGVAAALVAIVAVLAMWGREPDYKVLFANLDDRDGGAIVSALGQMNVPYRFSGDGRALLVPADRVYATRMQLAGQGLPRGGSVGFELLDNARFGASQFAEQINYQRGLEGELARSIEAMNTVQSARVHLALPRQSLFVRDRQAPTASVLLHLYPGRSLGDAQVAAVAWLVASSVPDLTAENISIVDQNGRLLSAPLGEGRGLDADQSRLRRDIEQRTVERILTILNPLVGPGNVQAQASAEMDFARREQTSEVYRPNQEPGQAAVRSKQTSDSLQTGIDPAQGVPGALSNQPPAAAQAPIVNPPAAPQAAQGGQPGQLAQAGQNAAQGAATQAAPRLPTNNRNDATINYEVDRTISHVKQPVGMLKRLSVAVVVNYLPDSSGEPQPLPEEELTKLTNLVREAMGYSEARGDSLNLVNSQFNDKPVKPPFWRDPELLDLVKTVLAWVFGLALALWLYRRLRPAVSNYLNPPVDPEEAEARRQEMQREAQAAARAKEVNRYEDNLQRARDMATKDPRAVAMVMRAWMTQDEK</sequence>
<dbReference type="eggNOG" id="COG1766">
    <property type="taxonomic scope" value="Bacteria"/>
</dbReference>
<protein>
    <recommendedName>
        <fullName evidence="9">Flagellar M-ring protein</fullName>
    </recommendedName>
</protein>
<dbReference type="PIRSF" id="PIRSF004862">
    <property type="entry name" value="FliF"/>
    <property type="match status" value="1"/>
</dbReference>
<dbReference type="Gene3D" id="3.30.300.30">
    <property type="match status" value="1"/>
</dbReference>
<feature type="compositionally biased region" description="Polar residues" evidence="10">
    <location>
        <begin position="296"/>
        <end position="305"/>
    </location>
</feature>
<evidence type="ECO:0000256" key="8">
    <source>
        <dbReference type="ARBA" id="ARBA00023143"/>
    </source>
</evidence>
<evidence type="ECO:0000313" key="14">
    <source>
        <dbReference type="EMBL" id="CAP42488.1"/>
    </source>
</evidence>
<dbReference type="GO" id="GO:0009431">
    <property type="term" value="C:bacterial-type flagellum basal body, MS ring"/>
    <property type="evidence" value="ECO:0007669"/>
    <property type="project" value="InterPro"/>
</dbReference>
<dbReference type="GO" id="GO:0005886">
    <property type="term" value="C:plasma membrane"/>
    <property type="evidence" value="ECO:0007669"/>
    <property type="project" value="UniProtKB-SubCell"/>
</dbReference>
<comment type="subcellular location">
    <subcellularLocation>
        <location evidence="1 9">Bacterial flagellum basal body</location>
    </subcellularLocation>
    <subcellularLocation>
        <location evidence="2">Cell membrane</location>
        <topology evidence="2">Multi-pass membrane protein</topology>
    </subcellularLocation>
</comment>
<dbReference type="Pfam" id="PF08345">
    <property type="entry name" value="YscJ_FliF_C"/>
    <property type="match status" value="1"/>
</dbReference>
<dbReference type="PANTHER" id="PTHR30046:SF0">
    <property type="entry name" value="FLAGELLAR M-RING PROTEIN"/>
    <property type="match status" value="1"/>
</dbReference>
<keyword evidence="5 11" id="KW-0812">Transmembrane</keyword>
<keyword evidence="15" id="KW-1185">Reference proteome</keyword>
<accession>A9IKU5</accession>
<evidence type="ECO:0000256" key="4">
    <source>
        <dbReference type="ARBA" id="ARBA00022475"/>
    </source>
</evidence>
<evidence type="ECO:0000256" key="6">
    <source>
        <dbReference type="ARBA" id="ARBA00022989"/>
    </source>
</evidence>
<organism evidence="14 15">
    <name type="scientific">Bordetella petrii (strain ATCC BAA-461 / DSM 12804 / CCUG 43448 / CIP 107267 / Se-1111R)</name>
    <dbReference type="NCBI Taxonomy" id="340100"/>
    <lineage>
        <taxon>Bacteria</taxon>
        <taxon>Pseudomonadati</taxon>
        <taxon>Pseudomonadota</taxon>
        <taxon>Betaproteobacteria</taxon>
        <taxon>Burkholderiales</taxon>
        <taxon>Alcaligenaceae</taxon>
        <taxon>Bordetella</taxon>
    </lineage>
</organism>
<dbReference type="KEGG" id="bpt:Bpet2147"/>
<dbReference type="InterPro" id="IPR045851">
    <property type="entry name" value="AMP-bd_C_sf"/>
</dbReference>
<evidence type="ECO:0000256" key="5">
    <source>
        <dbReference type="ARBA" id="ARBA00022692"/>
    </source>
</evidence>
<evidence type="ECO:0000256" key="7">
    <source>
        <dbReference type="ARBA" id="ARBA00023136"/>
    </source>
</evidence>
<keyword evidence="14" id="KW-0966">Cell projection</keyword>
<comment type="function">
    <text evidence="9">The M ring may be actively involved in energy transduction.</text>
</comment>
<dbReference type="InterPro" id="IPR000067">
    <property type="entry name" value="FlgMring_FliF"/>
</dbReference>
<feature type="compositionally biased region" description="Low complexity" evidence="10">
    <location>
        <begin position="319"/>
        <end position="329"/>
    </location>
</feature>
<feature type="transmembrane region" description="Helical" evidence="11">
    <location>
        <begin position="28"/>
        <end position="47"/>
    </location>
</feature>
<keyword evidence="14" id="KW-0282">Flagellum</keyword>
<dbReference type="PRINTS" id="PR01009">
    <property type="entry name" value="FLGMRINGFLIF"/>
</dbReference>
<keyword evidence="4" id="KW-1003">Cell membrane</keyword>
<dbReference type="GO" id="GO:0003774">
    <property type="term" value="F:cytoskeletal motor activity"/>
    <property type="evidence" value="ECO:0007669"/>
    <property type="project" value="InterPro"/>
</dbReference>
<evidence type="ECO:0000256" key="11">
    <source>
        <dbReference type="SAM" id="Phobius"/>
    </source>
</evidence>
<evidence type="ECO:0000256" key="9">
    <source>
        <dbReference type="PIRNR" id="PIRNR004862"/>
    </source>
</evidence>
<dbReference type="AlphaFoldDB" id="A9IKU5"/>
<dbReference type="InterPro" id="IPR013556">
    <property type="entry name" value="Flag_M-ring_C"/>
</dbReference>
<dbReference type="NCBIfam" id="TIGR00206">
    <property type="entry name" value="fliF"/>
    <property type="match status" value="1"/>
</dbReference>
<keyword evidence="7 11" id="KW-0472">Membrane</keyword>